<proteinExistence type="predicted"/>
<dbReference type="Proteomes" id="UP000322214">
    <property type="component" value="Chromosome"/>
</dbReference>
<gene>
    <name evidence="1" type="ORF">MFFC18_46980</name>
</gene>
<reference evidence="1 2" key="1">
    <citation type="submission" date="2019-08" db="EMBL/GenBank/DDBJ databases">
        <title>Deep-cultivation of Planctomycetes and their phenomic and genomic characterization uncovers novel biology.</title>
        <authorList>
            <person name="Wiegand S."/>
            <person name="Jogler M."/>
            <person name="Boedeker C."/>
            <person name="Pinto D."/>
            <person name="Vollmers J."/>
            <person name="Rivas-Marin E."/>
            <person name="Kohn T."/>
            <person name="Peeters S.H."/>
            <person name="Heuer A."/>
            <person name="Rast P."/>
            <person name="Oberbeckmann S."/>
            <person name="Bunk B."/>
            <person name="Jeske O."/>
            <person name="Meyerdierks A."/>
            <person name="Storesund J.E."/>
            <person name="Kallscheuer N."/>
            <person name="Luecker S."/>
            <person name="Lage O.M."/>
            <person name="Pohl T."/>
            <person name="Merkel B.J."/>
            <person name="Hornburger P."/>
            <person name="Mueller R.-W."/>
            <person name="Bruemmer F."/>
            <person name="Labrenz M."/>
            <person name="Spormann A.M."/>
            <person name="Op den Camp H."/>
            <person name="Overmann J."/>
            <person name="Amann R."/>
            <person name="Jetten M.S.M."/>
            <person name="Mascher T."/>
            <person name="Medema M.H."/>
            <person name="Devos D.P."/>
            <person name="Kaster A.-K."/>
            <person name="Ovreas L."/>
            <person name="Rohde M."/>
            <person name="Galperin M.Y."/>
            <person name="Jogler C."/>
        </authorList>
    </citation>
    <scope>NUCLEOTIDE SEQUENCE [LARGE SCALE GENOMIC DNA]</scope>
    <source>
        <strain evidence="1 2">FC18</strain>
    </source>
</reference>
<accession>A0A5B9PHM6</accession>
<sequence length="511" mass="57615">MKSIEEEILETFLTSRRQTNNKARDARGALAYYGFSNDVLPSMEVVGKKYSIGKRQRVEQVLGDYFRTNPRIKQIDGIQAAAKLVSAQPVSFWSDIQAALCKFGFISNDYVAAHLLLLLQDLGFCEEFELFTPTGEKVTRSNSIEFEQFIFVHRDAKKAVSKDIIKLRKLPAGRGMATLDAANLTHFSGNELQRLIDGIPDSWQCQDEGQTWFLFEDRDSRLVNQMEKAYCTGSTCKITRLAEALEIGLRNGSAKPGFPPLGVIRSYLRSSKLTRVENDRVTFNGEEGKLSDIEIACIQYFDSINRQPVDSKTLKAHLESANFDFGEPLIESVIYRSSLIHIDKSGGPRNYQYSLACDEDGVAELGNGENDRYQEFVNRLKDIAELGTDAEHEATRRREQDLLGKWIFADNERECCGLCGKEFERAALRTAHKKKRSECSESERIDPYVVMPICLFGCDYLYERKLVTVREGKVTAGPESSTSAASSEAIALLVGREVDERWTAGSPEYFH</sequence>
<name>A0A5B9PHM6_9BACT</name>
<keyword evidence="2" id="KW-1185">Reference proteome</keyword>
<organism evidence="1 2">
    <name type="scientific">Mariniblastus fucicola</name>
    <dbReference type="NCBI Taxonomy" id="980251"/>
    <lineage>
        <taxon>Bacteria</taxon>
        <taxon>Pseudomonadati</taxon>
        <taxon>Planctomycetota</taxon>
        <taxon>Planctomycetia</taxon>
        <taxon>Pirellulales</taxon>
        <taxon>Pirellulaceae</taxon>
        <taxon>Mariniblastus</taxon>
    </lineage>
</organism>
<dbReference type="AlphaFoldDB" id="A0A5B9PHM6"/>
<protein>
    <submittedName>
        <fullName evidence="1">Uncharacterized protein</fullName>
    </submittedName>
</protein>
<dbReference type="OrthoDB" id="5678128at2"/>
<evidence type="ECO:0000313" key="2">
    <source>
        <dbReference type="Proteomes" id="UP000322214"/>
    </source>
</evidence>
<dbReference type="RefSeq" id="WP_075083670.1">
    <property type="nucleotide sequence ID" value="NZ_CP042912.1"/>
</dbReference>
<dbReference type="KEGG" id="mff:MFFC18_46980"/>
<evidence type="ECO:0000313" key="1">
    <source>
        <dbReference type="EMBL" id="QEG24775.1"/>
    </source>
</evidence>
<dbReference type="EMBL" id="CP042912">
    <property type="protein sequence ID" value="QEG24775.1"/>
    <property type="molecule type" value="Genomic_DNA"/>
</dbReference>